<feature type="region of interest" description="Disordered" evidence="6">
    <location>
        <begin position="1328"/>
        <end position="1369"/>
    </location>
</feature>
<feature type="domain" description="DNA2/NAM7 helicase-like C-terminal" evidence="8">
    <location>
        <begin position="702"/>
        <end position="879"/>
    </location>
</feature>
<evidence type="ECO:0000256" key="3">
    <source>
        <dbReference type="ARBA" id="ARBA00022801"/>
    </source>
</evidence>
<dbReference type="Proteomes" id="UP000502118">
    <property type="component" value="Chromosome"/>
</dbReference>
<sequence length="1369" mass="159494">MQKTRNYDFLLTNLLDINNSDSTLNFSIDNEKYFDVFKMSDYDTFDKLCKQHTFSVEFGEYGQKKLIKKIQQSRSKEEILQYYDEYSMNLPLEIQNRLNIDFENEKNKITSFLESRFQRSIIKWKKIKSKADNSIIEKNIWPLHLGFFFINVVTDKKDIFAPLFFKEVQIEIKNSLVYINSSSDVKVNAKLVTFLQSNGYSFDTSNFDFSSKSIDEIYSYFYNQWNKIYQIPASINTKIPSHKEINNHTTISIYSGLTLGLFEVSSGYLWNQMKKIIENDEIEEIFATDYDKNNYKKKIEDVIFKKNFGLYKIQQTNFSQDYATTSALYHDTIIWGPPGTGKSQTITNLIVNILARDLSAIIVSQKRAALEVIKNRLQDISIFGIFILQDRTMKLDTFYKPLQDFISKIENFNNIDGENYFKILSNEDKEIVERAGEIKSMPEYQNVLNAYSTMSQVNINSDLLESLNKLDKYITYNLHTYQTDYMSIVSALYTNNKGKKPTSFMKLTNSFPKNIKESAQIIADNLNLLHVDIDNAIKYIGTVSFENLQLVESFFKNSLKNKTIQLNDPKKLAKMLVQKTKEKIDNFNDIEKRQYREFAMSVRSAGKSPYKFFHEHKEMIKKLFSVIITTPDTDLSMWGKEEFDYAILDESSQIFLEKAIPILYLAKRKILAGDDKQMQPTKWFSASYAVEEDEDFKNIQSVLDYAQARGVYNVLLDKNYRSKKASLMTFSSKNFYDSKLDVVDDYKSKLKDTSIEVIQVEGTWNNSVNEKEADIALDIINEQISKYDTIIFLVFNSKQEIYIENQILSKYPNLEEAIANGNLTIKNIENVQGNEADLIVINVVYDKNTQLSATYVARPGGKNALNVAISRAKEKMIVIKSLKSEDIKISETSTDDIKILKEWLKFLELNENSKKNYIKNSKIDSWTETINLDISPSFLNEITETLNKEIIQKQSQLIIERDYSIGTKSINIAIINKYTNKLLLALMVDDYSYAGNKKLYLQFKDNILFLISKNYPLIVIEELDWKINKKNILNSIKDIVAQNTVEVVSEDLTKEIELQHAQKTVELNYDIYDIDESDDYIWNIDESLYEDINIKQEDIPVALNNLDNAITKEDLNNLFNNNDTNSQPNNNNNFEELNKLDNTHHFDDHSNIFESKNVSINNTQENNIFQNENLFTLDKQDQNTINDKINPNKSNDNFDTALLELQGLITNSNNQITNKTTNENIKQQSFDILNDNNQENTNFSFLFNDLHQEKEEPIHRTNNNDTLFEYDETKNIDNENIHDEFIDNEEPLFTEEKQNFLNPVEIFSSEENIDNKEEIIDDFLENDPFINTQNSLPLEQEQQTSNYDQPSENYNDLDDDYIESENNEN</sequence>
<organism evidence="9 10">
    <name type="scientific">Mycoplasma miroungirhinis</name>
    <dbReference type="NCBI Taxonomy" id="754516"/>
    <lineage>
        <taxon>Bacteria</taxon>
        <taxon>Bacillati</taxon>
        <taxon>Mycoplasmatota</taxon>
        <taxon>Mollicutes</taxon>
        <taxon>Mycoplasmataceae</taxon>
        <taxon>Mycoplasma</taxon>
    </lineage>
</organism>
<dbReference type="SUPFAM" id="SSF52540">
    <property type="entry name" value="P-loop containing nucleoside triphosphate hydrolases"/>
    <property type="match status" value="1"/>
</dbReference>
<keyword evidence="4" id="KW-0347">Helicase</keyword>
<evidence type="ECO:0000256" key="5">
    <source>
        <dbReference type="ARBA" id="ARBA00022840"/>
    </source>
</evidence>
<feature type="compositionally biased region" description="Acidic residues" evidence="6">
    <location>
        <begin position="1355"/>
        <end position="1369"/>
    </location>
</feature>
<evidence type="ECO:0000313" key="9">
    <source>
        <dbReference type="EMBL" id="QJR44345.1"/>
    </source>
</evidence>
<dbReference type="GO" id="GO:0043139">
    <property type="term" value="F:5'-3' DNA helicase activity"/>
    <property type="evidence" value="ECO:0007669"/>
    <property type="project" value="TreeGrafter"/>
</dbReference>
<evidence type="ECO:0000256" key="4">
    <source>
        <dbReference type="ARBA" id="ARBA00022806"/>
    </source>
</evidence>
<gene>
    <name evidence="9" type="ORF">HLA92_02805</name>
</gene>
<evidence type="ECO:0000313" key="10">
    <source>
        <dbReference type="Proteomes" id="UP000502118"/>
    </source>
</evidence>
<proteinExistence type="inferred from homology"/>
<dbReference type="Pfam" id="PF13087">
    <property type="entry name" value="AAA_12"/>
    <property type="match status" value="1"/>
</dbReference>
<name>A0A6M4JDE5_9MOLU</name>
<dbReference type="PANTHER" id="PTHR43788">
    <property type="entry name" value="DNA2/NAM7 HELICASE FAMILY MEMBER"/>
    <property type="match status" value="1"/>
</dbReference>
<dbReference type="CDD" id="cd18808">
    <property type="entry name" value="SF1_C_Upf1"/>
    <property type="match status" value="1"/>
</dbReference>
<dbReference type="PANTHER" id="PTHR43788:SF8">
    <property type="entry name" value="DNA-BINDING PROTEIN SMUBP-2"/>
    <property type="match status" value="1"/>
</dbReference>
<dbReference type="InterPro" id="IPR050534">
    <property type="entry name" value="Coronavir_polyprotein_1ab"/>
</dbReference>
<protein>
    <submittedName>
        <fullName evidence="9">ATP-binding protein</fullName>
    </submittedName>
</protein>
<keyword evidence="10" id="KW-1185">Reference proteome</keyword>
<feature type="domain" description="DNA2/NAM7 helicase helicase" evidence="7">
    <location>
        <begin position="316"/>
        <end position="681"/>
    </location>
</feature>
<keyword evidence="5 9" id="KW-0067">ATP-binding</keyword>
<evidence type="ECO:0000256" key="6">
    <source>
        <dbReference type="SAM" id="MobiDB-lite"/>
    </source>
</evidence>
<dbReference type="GO" id="GO:0005524">
    <property type="term" value="F:ATP binding"/>
    <property type="evidence" value="ECO:0007669"/>
    <property type="project" value="UniProtKB-KW"/>
</dbReference>
<dbReference type="Gene3D" id="3.40.50.300">
    <property type="entry name" value="P-loop containing nucleotide triphosphate hydrolases"/>
    <property type="match status" value="2"/>
</dbReference>
<dbReference type="InterPro" id="IPR041679">
    <property type="entry name" value="DNA2/NAM7-like_C"/>
</dbReference>
<accession>A0A6M4JDE5</accession>
<feature type="compositionally biased region" description="Polar residues" evidence="6">
    <location>
        <begin position="1329"/>
        <end position="1354"/>
    </location>
</feature>
<keyword evidence="2" id="KW-0547">Nucleotide-binding</keyword>
<dbReference type="InterPro" id="IPR047187">
    <property type="entry name" value="SF1_C_Upf1"/>
</dbReference>
<dbReference type="KEGG" id="mmio:HLA92_02805"/>
<evidence type="ECO:0000256" key="2">
    <source>
        <dbReference type="ARBA" id="ARBA00022741"/>
    </source>
</evidence>
<dbReference type="InterPro" id="IPR041677">
    <property type="entry name" value="DNA2/NAM7_AAA_11"/>
</dbReference>
<dbReference type="EMBL" id="CP053097">
    <property type="protein sequence ID" value="QJR44345.1"/>
    <property type="molecule type" value="Genomic_DNA"/>
</dbReference>
<evidence type="ECO:0000259" key="7">
    <source>
        <dbReference type="Pfam" id="PF13086"/>
    </source>
</evidence>
<evidence type="ECO:0000256" key="1">
    <source>
        <dbReference type="ARBA" id="ARBA00007913"/>
    </source>
</evidence>
<dbReference type="RefSeq" id="WP_171113325.1">
    <property type="nucleotide sequence ID" value="NZ_CP053097.1"/>
</dbReference>
<evidence type="ECO:0000259" key="8">
    <source>
        <dbReference type="Pfam" id="PF13087"/>
    </source>
</evidence>
<reference evidence="9 10" key="1">
    <citation type="submission" date="2020-05" db="EMBL/GenBank/DDBJ databases">
        <title>Novel Mycoplasma species detected in Mirounga angustirostris (northern elephant seal) from the USA.</title>
        <authorList>
            <person name="Volokhov D.V."/>
        </authorList>
    </citation>
    <scope>NUCLEOTIDE SEQUENCE [LARGE SCALE GENOMIC DNA]</scope>
    <source>
        <strain evidence="9 10">Mirounga ES2806-NAS</strain>
    </source>
</reference>
<dbReference type="InterPro" id="IPR027417">
    <property type="entry name" value="P-loop_NTPase"/>
</dbReference>
<keyword evidence="3" id="KW-0378">Hydrolase</keyword>
<dbReference type="GO" id="GO:0016787">
    <property type="term" value="F:hydrolase activity"/>
    <property type="evidence" value="ECO:0007669"/>
    <property type="project" value="UniProtKB-KW"/>
</dbReference>
<comment type="similarity">
    <text evidence="1">Belongs to the DNA2/NAM7 helicase family.</text>
</comment>
<dbReference type="Pfam" id="PF13086">
    <property type="entry name" value="AAA_11"/>
    <property type="match status" value="1"/>
</dbReference>